<evidence type="ECO:0000256" key="1">
    <source>
        <dbReference type="ARBA" id="ARBA00006654"/>
    </source>
</evidence>
<dbReference type="HOGENOM" id="CLU_005854_1_1_1"/>
<comment type="similarity">
    <text evidence="1">Belongs to the 5'-nucleotidase family.</text>
</comment>
<accession>Q5KEW3</accession>
<dbReference type="SUPFAM" id="SSF56300">
    <property type="entry name" value="Metallo-dependent phosphatases"/>
    <property type="match status" value="1"/>
</dbReference>
<evidence type="ECO:0000313" key="7">
    <source>
        <dbReference type="Proteomes" id="UP000002149"/>
    </source>
</evidence>
<dbReference type="SUPFAM" id="SSF55816">
    <property type="entry name" value="5'-nucleotidase (syn. UDP-sugar hydrolase), C-terminal domain"/>
    <property type="match status" value="1"/>
</dbReference>
<dbReference type="InParanoid" id="Q5KEW3"/>
<dbReference type="Pfam" id="PF02872">
    <property type="entry name" value="5_nucleotid_C"/>
    <property type="match status" value="1"/>
</dbReference>
<dbReference type="PANTHER" id="PTHR11575">
    <property type="entry name" value="5'-NUCLEOTIDASE-RELATED"/>
    <property type="match status" value="1"/>
</dbReference>
<evidence type="ECO:0000256" key="3">
    <source>
        <dbReference type="SAM" id="MobiDB-lite"/>
    </source>
</evidence>
<dbReference type="InterPro" id="IPR029052">
    <property type="entry name" value="Metallo-depent_PP-like"/>
</dbReference>
<protein>
    <recommendedName>
        <fullName evidence="8">Metallo-dependent phosphatase</fullName>
    </recommendedName>
</protein>
<feature type="region of interest" description="Disordered" evidence="3">
    <location>
        <begin position="624"/>
        <end position="681"/>
    </location>
</feature>
<dbReference type="STRING" id="214684.Q5KEW3"/>
<dbReference type="Gene3D" id="3.90.780.10">
    <property type="entry name" value="5'-Nucleotidase, C-terminal domain"/>
    <property type="match status" value="1"/>
</dbReference>
<keyword evidence="7" id="KW-1185">Reference proteome</keyword>
<dbReference type="InterPro" id="IPR004843">
    <property type="entry name" value="Calcineurin-like_PHP"/>
</dbReference>
<dbReference type="PRINTS" id="PR01607">
    <property type="entry name" value="APYRASEFAMLY"/>
</dbReference>
<feature type="domain" description="5'-Nucleotidase C-terminal" evidence="5">
    <location>
        <begin position="367"/>
        <end position="501"/>
    </location>
</feature>
<keyword evidence="2" id="KW-0732">Signal</keyword>
<dbReference type="DNASU" id="3258081"/>
<reference evidence="6 7" key="1">
    <citation type="journal article" date="2005" name="Science">
        <title>The genome of the basidiomycetous yeast and human pathogen Cryptococcus neoformans.</title>
        <authorList>
            <person name="Loftus B.J."/>
            <person name="Fung E."/>
            <person name="Roncaglia P."/>
            <person name="Rowley D."/>
            <person name="Amedeo P."/>
            <person name="Bruno D."/>
            <person name="Vamathevan J."/>
            <person name="Miranda M."/>
            <person name="Anderson I.J."/>
            <person name="Fraser J.A."/>
            <person name="Allen J.E."/>
            <person name="Bosdet I.E."/>
            <person name="Brent M.R."/>
            <person name="Chiu R."/>
            <person name="Doering T.L."/>
            <person name="Donlin M.J."/>
            <person name="D'Souza C.A."/>
            <person name="Fox D.S."/>
            <person name="Grinberg V."/>
            <person name="Fu J."/>
            <person name="Fukushima M."/>
            <person name="Haas B.J."/>
            <person name="Huang J.C."/>
            <person name="Janbon G."/>
            <person name="Jones S.J."/>
            <person name="Koo H.L."/>
            <person name="Krzywinski M.I."/>
            <person name="Kwon-Chung J.K."/>
            <person name="Lengeler K.B."/>
            <person name="Maiti R."/>
            <person name="Marra M.A."/>
            <person name="Marra R.E."/>
            <person name="Mathewson C.A."/>
            <person name="Mitchell T.G."/>
            <person name="Pertea M."/>
            <person name="Riggs F.R."/>
            <person name="Salzberg S.L."/>
            <person name="Schein J.E."/>
            <person name="Shvartsbeyn A."/>
            <person name="Shin H."/>
            <person name="Shumway M."/>
            <person name="Specht C.A."/>
            <person name="Suh B.B."/>
            <person name="Tenney A."/>
            <person name="Utterback T.R."/>
            <person name="Wickes B.L."/>
            <person name="Wortman J.R."/>
            <person name="Wye N.H."/>
            <person name="Kronstad J.W."/>
            <person name="Lodge J.K."/>
            <person name="Heitman J."/>
            <person name="Davis R.W."/>
            <person name="Fraser C.M."/>
            <person name="Hyman R.W."/>
        </authorList>
    </citation>
    <scope>NUCLEOTIDE SEQUENCE [LARGE SCALE GENOMIC DNA]</scope>
    <source>
        <strain evidence="7">JEC21 / ATCC MYA-565</strain>
    </source>
</reference>
<proteinExistence type="inferred from homology"/>
<dbReference type="OMA" id="GETWYDF"/>
<gene>
    <name evidence="6" type="ordered locus">CNF04020</name>
</gene>
<dbReference type="Proteomes" id="UP000002149">
    <property type="component" value="Chromosome 6"/>
</dbReference>
<dbReference type="RefSeq" id="XP_571363.1">
    <property type="nucleotide sequence ID" value="XM_571363.1"/>
</dbReference>
<dbReference type="InterPro" id="IPR036907">
    <property type="entry name" value="5'-Nucleotdase_C_sf"/>
</dbReference>
<dbReference type="GeneID" id="3258081"/>
<feature type="domain" description="Calcineurin-like phosphoesterase" evidence="4">
    <location>
        <begin position="74"/>
        <end position="259"/>
    </location>
</feature>
<dbReference type="PANTHER" id="PTHR11575:SF48">
    <property type="entry name" value="5'-NUCLEOTIDASE"/>
    <property type="match status" value="1"/>
</dbReference>
<dbReference type="InterPro" id="IPR008334">
    <property type="entry name" value="5'-Nucleotdase_C"/>
</dbReference>
<dbReference type="AlphaFoldDB" id="Q5KEW3"/>
<dbReference type="InterPro" id="IPR041821">
    <property type="entry name" value="CG11883_N"/>
</dbReference>
<dbReference type="GO" id="GO:0009166">
    <property type="term" value="P:nucleotide catabolic process"/>
    <property type="evidence" value="ECO:0007669"/>
    <property type="project" value="InterPro"/>
</dbReference>
<sequence>MIHQQPVMRTIPLLCFNDVYRVNQKYNPQPGAPEDNSPDRTITVSQFAELLLSERSKWADRQSEDQDDQEGPSKEGLVLFAGDVFNPSVESSVTRGSHMVPIMNALKVDYACVGNHDFDFGFPHLTKLVESTSFPWLLSNIVDTNTGRQPEPLKRFIVTERCGVKIGLIGLVEKDWIATIPSWPHNFRYRSMKDTALELSRELRDPNGEHQVDIIIALTHCRVPNDIRLAIELGAVADKPGVENEHGIDLIVGGHDHIYYIGKGATSWEGYAGRKDVPGTTEDHGVRLIKSGTDFRDLTSANLTVTPTPLGSIRRQLITSLTGKHLYVLPSSPSSPPFEELVKSLLSSVSEALTKPVCFTLTPFDARSEVVRTQESGLGNWIADVLMHAYAESIVQAKGKEGGLGEEFEGDADAAILCGGTLRGDSQYGPGKISLGDILEILPFEDPVVCIELDGKGIWNALESALSKWPAQEGRFPIVSGLAVKWDHTRPPGQRILSIHQIAQPKKDDDDWEDPADMVDFKEQEDGTTVVVKQKKLQLGEEVKNEEGGRMYKVITRDYMAQGYDGFEALKNRNFIVDDENGQIMSSILRSFLLGSSYIFRHKQLEEAAHSHLSRRTSQVLLRARAEHTSQSQSSPSASLSSSPKRNLLVTQFKSSQDRMTSPNHLTSASLPSNALSPNSEISESSAWGRLRRHVVQHDWGTIRNALHVAKHEHMSGLDVLAGQAMRQARNHMPGAWSPVQTPPTQEMPEYDGIVLPKDEDGETNLADLAIVSPLVDGRMRDISADKR</sequence>
<dbReference type="PaxDb" id="214684-Q5KEW3"/>
<dbReference type="InterPro" id="IPR006179">
    <property type="entry name" value="5_nucleotidase/apyrase"/>
</dbReference>
<dbReference type="KEGG" id="cne:CNF04020"/>
<organism evidence="6 7">
    <name type="scientific">Cryptococcus deneoformans (strain JEC21 / ATCC MYA-565)</name>
    <name type="common">Cryptococcus neoformans var. neoformans serotype D</name>
    <dbReference type="NCBI Taxonomy" id="214684"/>
    <lineage>
        <taxon>Eukaryota</taxon>
        <taxon>Fungi</taxon>
        <taxon>Dikarya</taxon>
        <taxon>Basidiomycota</taxon>
        <taxon>Agaricomycotina</taxon>
        <taxon>Tremellomycetes</taxon>
        <taxon>Tremellales</taxon>
        <taxon>Cryptococcaceae</taxon>
        <taxon>Cryptococcus</taxon>
        <taxon>Cryptococcus neoformans species complex</taxon>
    </lineage>
</organism>
<dbReference type="CDD" id="cd07406">
    <property type="entry name" value="MPP_CG11883_N"/>
    <property type="match status" value="1"/>
</dbReference>
<dbReference type="VEuPathDB" id="FungiDB:CNF04020"/>
<dbReference type="EMBL" id="AE017346">
    <property type="protein sequence ID" value="AAW44056.1"/>
    <property type="molecule type" value="Genomic_DNA"/>
</dbReference>
<evidence type="ECO:0000256" key="2">
    <source>
        <dbReference type="ARBA" id="ARBA00022729"/>
    </source>
</evidence>
<dbReference type="eggNOG" id="KOG4419">
    <property type="taxonomic scope" value="Eukaryota"/>
</dbReference>
<dbReference type="OrthoDB" id="10252235at2759"/>
<evidence type="ECO:0000259" key="4">
    <source>
        <dbReference type="Pfam" id="PF00149"/>
    </source>
</evidence>
<feature type="compositionally biased region" description="Polar residues" evidence="3">
    <location>
        <begin position="649"/>
        <end position="681"/>
    </location>
</feature>
<dbReference type="GO" id="GO:0016787">
    <property type="term" value="F:hydrolase activity"/>
    <property type="evidence" value="ECO:0007669"/>
    <property type="project" value="InterPro"/>
</dbReference>
<name>Q5KEW3_CRYD1</name>
<feature type="compositionally biased region" description="Low complexity" evidence="3">
    <location>
        <begin position="630"/>
        <end position="644"/>
    </location>
</feature>
<evidence type="ECO:0008006" key="8">
    <source>
        <dbReference type="Google" id="ProtNLM"/>
    </source>
</evidence>
<dbReference type="Gene3D" id="3.60.21.10">
    <property type="match status" value="1"/>
</dbReference>
<evidence type="ECO:0000259" key="5">
    <source>
        <dbReference type="Pfam" id="PF02872"/>
    </source>
</evidence>
<dbReference type="Pfam" id="PF00149">
    <property type="entry name" value="Metallophos"/>
    <property type="match status" value="1"/>
</dbReference>
<evidence type="ECO:0000313" key="6">
    <source>
        <dbReference type="EMBL" id="AAW44056.1"/>
    </source>
</evidence>